<dbReference type="GO" id="GO:0015937">
    <property type="term" value="P:coenzyme A biosynthetic process"/>
    <property type="evidence" value="ECO:0007669"/>
    <property type="project" value="InterPro"/>
</dbReference>
<organism evidence="5">
    <name type="scientific">hydrothermal vent metagenome</name>
    <dbReference type="NCBI Taxonomy" id="652676"/>
    <lineage>
        <taxon>unclassified sequences</taxon>
        <taxon>metagenomes</taxon>
        <taxon>ecological metagenomes</taxon>
    </lineage>
</organism>
<dbReference type="AlphaFoldDB" id="A0A3B1CVA3"/>
<name>A0A3B1CVA3_9ZZZZ</name>
<dbReference type="Pfam" id="PF04127">
    <property type="entry name" value="DFP"/>
    <property type="match status" value="1"/>
</dbReference>
<evidence type="ECO:0000256" key="2">
    <source>
        <dbReference type="ARBA" id="ARBA00023239"/>
    </source>
</evidence>
<dbReference type="InterPro" id="IPR035929">
    <property type="entry name" value="CoaB-like_sf"/>
</dbReference>
<feature type="domain" description="DNA/pantothenate metabolism flavoprotein C-terminal" evidence="4">
    <location>
        <begin position="181"/>
        <end position="388"/>
    </location>
</feature>
<dbReference type="Gene3D" id="3.40.50.1950">
    <property type="entry name" value="Flavin prenyltransferase-like"/>
    <property type="match status" value="1"/>
</dbReference>
<dbReference type="GO" id="GO:0015941">
    <property type="term" value="P:pantothenate catabolic process"/>
    <property type="evidence" value="ECO:0007669"/>
    <property type="project" value="InterPro"/>
</dbReference>
<dbReference type="GO" id="GO:0071513">
    <property type="term" value="C:phosphopantothenoylcysteine decarboxylase complex"/>
    <property type="evidence" value="ECO:0007669"/>
    <property type="project" value="TreeGrafter"/>
</dbReference>
<dbReference type="InterPro" id="IPR007085">
    <property type="entry name" value="DNA/pantothenate-metab_flavo_C"/>
</dbReference>
<dbReference type="Gene3D" id="3.40.50.10300">
    <property type="entry name" value="CoaB-like"/>
    <property type="match status" value="1"/>
</dbReference>
<keyword evidence="2 5" id="KW-0456">Lyase</keyword>
<dbReference type="InterPro" id="IPR036551">
    <property type="entry name" value="Flavin_trans-like"/>
</dbReference>
<proteinExistence type="inferred from homology"/>
<dbReference type="PANTHER" id="PTHR14359">
    <property type="entry name" value="HOMO-OLIGOMERIC FLAVIN CONTAINING CYS DECARBOXYLASE FAMILY"/>
    <property type="match status" value="1"/>
</dbReference>
<feature type="domain" description="Flavoprotein" evidence="3">
    <location>
        <begin position="1"/>
        <end position="173"/>
    </location>
</feature>
<evidence type="ECO:0000259" key="3">
    <source>
        <dbReference type="Pfam" id="PF02441"/>
    </source>
</evidence>
<dbReference type="HAMAP" id="MF_02225">
    <property type="entry name" value="CoaBC"/>
    <property type="match status" value="1"/>
</dbReference>
<dbReference type="InterPro" id="IPR005252">
    <property type="entry name" value="CoaBC"/>
</dbReference>
<accession>A0A3B1CVA3</accession>
<reference evidence="5" key="1">
    <citation type="submission" date="2018-06" db="EMBL/GenBank/DDBJ databases">
        <authorList>
            <person name="Zhirakovskaya E."/>
        </authorList>
    </citation>
    <scope>NUCLEOTIDE SEQUENCE</scope>
</reference>
<dbReference type="PANTHER" id="PTHR14359:SF6">
    <property type="entry name" value="PHOSPHOPANTOTHENOYLCYSTEINE DECARBOXYLASE"/>
    <property type="match status" value="1"/>
</dbReference>
<gene>
    <name evidence="5" type="ORF">MNBD_NITROSPINAE02-899</name>
</gene>
<dbReference type="GO" id="GO:0004633">
    <property type="term" value="F:phosphopantothenoylcysteine decarboxylase activity"/>
    <property type="evidence" value="ECO:0007669"/>
    <property type="project" value="UniProtKB-EC"/>
</dbReference>
<dbReference type="InterPro" id="IPR003382">
    <property type="entry name" value="Flavoprotein"/>
</dbReference>
<dbReference type="SUPFAM" id="SSF102645">
    <property type="entry name" value="CoaB-like"/>
    <property type="match status" value="1"/>
</dbReference>
<keyword evidence="5" id="KW-0436">Ligase</keyword>
<keyword evidence="1" id="KW-0210">Decarboxylase</keyword>
<dbReference type="Pfam" id="PF02441">
    <property type="entry name" value="Flavoprotein"/>
    <property type="match status" value="1"/>
</dbReference>
<dbReference type="EC" id="6.3.2.5" evidence="5"/>
<dbReference type="GO" id="GO:0004632">
    <property type="term" value="F:phosphopantothenate--cysteine ligase activity"/>
    <property type="evidence" value="ECO:0007669"/>
    <property type="project" value="UniProtKB-EC"/>
</dbReference>
<dbReference type="NCBIfam" id="TIGR00521">
    <property type="entry name" value="coaBC_dfp"/>
    <property type="match status" value="1"/>
</dbReference>
<protein>
    <submittedName>
        <fullName evidence="5">Phosphopantothenoylcysteine decarboxylase / Phosphopantothenoylcysteine synthetase</fullName>
        <ecNumber evidence="5">4.1.1.36</ecNumber>
        <ecNumber evidence="5">6.3.2.5</ecNumber>
    </submittedName>
</protein>
<evidence type="ECO:0000259" key="4">
    <source>
        <dbReference type="Pfam" id="PF04127"/>
    </source>
</evidence>
<dbReference type="EMBL" id="UOGE01000081">
    <property type="protein sequence ID" value="VAX23085.1"/>
    <property type="molecule type" value="Genomic_DNA"/>
</dbReference>
<evidence type="ECO:0000256" key="1">
    <source>
        <dbReference type="ARBA" id="ARBA00022793"/>
    </source>
</evidence>
<dbReference type="GO" id="GO:0010181">
    <property type="term" value="F:FMN binding"/>
    <property type="evidence" value="ECO:0007669"/>
    <property type="project" value="InterPro"/>
</dbReference>
<dbReference type="EC" id="4.1.1.36" evidence="5"/>
<evidence type="ECO:0000313" key="5">
    <source>
        <dbReference type="EMBL" id="VAX23085.1"/>
    </source>
</evidence>
<sequence>MKIILGVTGGVAAYKAADLARRLMELNLEVTVAMTLGAESFITPLTFEALTGNRVVRSRMPLPGEEPLPHITYPRAAHLLVVAPATANIIGKFAGGIADDSLSTMLIASDLPVIMAPAMNTKMYWNLAVQDNIEKLKSRGVKFVGPVRGLLACGDDGEGKLADVEDIAAEVARVLELSRDLEGKKIIVTAGGAREPVDAVRYIGNRSSGKMGAELARAAARRGADVTLIHSAMEVPLPEGVVTVGAVTTDEMFSQVESRFNSCDALIMAAAVGDYHVENPSLEKVKKNAQWKLTLKANRDILAEMGSRKTGQVVVGFAAETEKPVENGRAKLIKKNMDMVVINDVSRKDIGFGSDYNEVTIITRGGETVTTGIATKARVADAIMDKVAIIFSRNAGEPRATAK</sequence>
<dbReference type="SUPFAM" id="SSF52507">
    <property type="entry name" value="Homo-oligomeric flavin-containing Cys decarboxylases, HFCD"/>
    <property type="match status" value="1"/>
</dbReference>